<evidence type="ECO:0000313" key="1">
    <source>
        <dbReference type="EMBL" id="KAI6084177.1"/>
    </source>
</evidence>
<keyword evidence="2" id="KW-1185">Reference proteome</keyword>
<comment type="caution">
    <text evidence="1">The sequence shown here is derived from an EMBL/GenBank/DDBJ whole genome shotgun (WGS) entry which is preliminary data.</text>
</comment>
<evidence type="ECO:0000313" key="2">
    <source>
        <dbReference type="Proteomes" id="UP001497680"/>
    </source>
</evidence>
<dbReference type="EMBL" id="MU394341">
    <property type="protein sequence ID" value="KAI6084177.1"/>
    <property type="molecule type" value="Genomic_DNA"/>
</dbReference>
<dbReference type="Proteomes" id="UP001497680">
    <property type="component" value="Unassembled WGS sequence"/>
</dbReference>
<organism evidence="1 2">
    <name type="scientific">Hypoxylon rubiginosum</name>
    <dbReference type="NCBI Taxonomy" id="110542"/>
    <lineage>
        <taxon>Eukaryota</taxon>
        <taxon>Fungi</taxon>
        <taxon>Dikarya</taxon>
        <taxon>Ascomycota</taxon>
        <taxon>Pezizomycotina</taxon>
        <taxon>Sordariomycetes</taxon>
        <taxon>Xylariomycetidae</taxon>
        <taxon>Xylariales</taxon>
        <taxon>Hypoxylaceae</taxon>
        <taxon>Hypoxylon</taxon>
    </lineage>
</organism>
<reference evidence="1 2" key="1">
    <citation type="journal article" date="2022" name="New Phytol.">
        <title>Ecological generalism drives hyperdiversity of secondary metabolite gene clusters in xylarialean endophytes.</title>
        <authorList>
            <person name="Franco M.E.E."/>
            <person name="Wisecaver J.H."/>
            <person name="Arnold A.E."/>
            <person name="Ju Y.M."/>
            <person name="Slot J.C."/>
            <person name="Ahrendt S."/>
            <person name="Moore L.P."/>
            <person name="Eastman K.E."/>
            <person name="Scott K."/>
            <person name="Konkel Z."/>
            <person name="Mondo S.J."/>
            <person name="Kuo A."/>
            <person name="Hayes R.D."/>
            <person name="Haridas S."/>
            <person name="Andreopoulos B."/>
            <person name="Riley R."/>
            <person name="LaButti K."/>
            <person name="Pangilinan J."/>
            <person name="Lipzen A."/>
            <person name="Amirebrahimi M."/>
            <person name="Yan J."/>
            <person name="Adam C."/>
            <person name="Keymanesh K."/>
            <person name="Ng V."/>
            <person name="Louie K."/>
            <person name="Northen T."/>
            <person name="Drula E."/>
            <person name="Henrissat B."/>
            <person name="Hsieh H.M."/>
            <person name="Youens-Clark K."/>
            <person name="Lutzoni F."/>
            <person name="Miadlikowska J."/>
            <person name="Eastwood D.C."/>
            <person name="Hamelin R.C."/>
            <person name="Grigoriev I.V."/>
            <person name="U'Ren J.M."/>
        </authorList>
    </citation>
    <scope>NUCLEOTIDE SEQUENCE [LARGE SCALE GENOMIC DNA]</scope>
    <source>
        <strain evidence="1 2">ER1909</strain>
    </source>
</reference>
<accession>A0ACC0CV37</accession>
<proteinExistence type="predicted"/>
<name>A0ACC0CV37_9PEZI</name>
<gene>
    <name evidence="1" type="ORF">F4821DRAFT_178322</name>
</gene>
<protein>
    <submittedName>
        <fullName evidence="1">Uncharacterized protein</fullName>
    </submittedName>
</protein>
<sequence length="383" mass="42274">MPGVTIESRRGSRDSRRARTPRLHGQLAGCILWLPKKSELVSDPESDSFEEDRCNHPVVILSPQAEDGKVTYLMITSLKGMDLEARFGDNRGLRLEHLPIRPSLAHPDNGMLLNLEDLTLTMRKKSYVKTRFQYRIQLRSLKTYEHNGPDYVLSRKSYQELIEYAKFSPPLSHPASSTVTSPRRARSASYSEYVNALRGLEAGLGSPPRSDSHLHYASIPNVARNTRRLEAALPSEREPLVGVSYGYSRNPYGSSGYPVGGHPGYTYRNTVRAGYGGLEPPEPFDWAKFWKIFKVLFWIGVAMVGFYGVTCGVQWLGGVAKDAAGAIKQGIGDIGARLSEFWSGLSSNSGDIPSWSGSTGNTGSTGYGSQVDGSRILNVLEPW</sequence>